<dbReference type="SUPFAM" id="SSF158560">
    <property type="entry name" value="BH3980-like"/>
    <property type="match status" value="1"/>
</dbReference>
<dbReference type="RefSeq" id="WP_130843670.1">
    <property type="nucleotide sequence ID" value="NZ_BJDY01000002.1"/>
</dbReference>
<keyword evidence="1" id="KW-1133">Transmembrane helix</keyword>
<dbReference type="PANTHER" id="PTHR41307:SF1">
    <property type="entry name" value="MEMBRANE PROTEIN"/>
    <property type="match status" value="1"/>
</dbReference>
<evidence type="ECO:0000313" key="2">
    <source>
        <dbReference type="EMBL" id="VDG28526.1"/>
    </source>
</evidence>
<evidence type="ECO:0000313" key="3">
    <source>
        <dbReference type="Proteomes" id="UP000289996"/>
    </source>
</evidence>
<feature type="transmembrane region" description="Helical" evidence="1">
    <location>
        <begin position="162"/>
        <end position="183"/>
    </location>
</feature>
<name>A0A660DZ61_9LACO</name>
<reference evidence="2 3" key="1">
    <citation type="submission" date="2018-11" db="EMBL/GenBank/DDBJ databases">
        <authorList>
            <person name="Wuyts S."/>
        </authorList>
    </citation>
    <scope>NUCLEOTIDE SEQUENCE [LARGE SCALE GENOMIC DNA]</scope>
    <source>
        <strain evidence="2">Lactobacillus mudanjiangensis AMBF249</strain>
    </source>
</reference>
<proteinExistence type="predicted"/>
<feature type="transmembrane region" description="Helical" evidence="1">
    <location>
        <begin position="94"/>
        <end position="115"/>
    </location>
</feature>
<organism evidence="2 3">
    <name type="scientific">Lactiplantibacillus mudanjiangensis</name>
    <dbReference type="NCBI Taxonomy" id="1296538"/>
    <lineage>
        <taxon>Bacteria</taxon>
        <taxon>Bacillati</taxon>
        <taxon>Bacillota</taxon>
        <taxon>Bacilli</taxon>
        <taxon>Lactobacillales</taxon>
        <taxon>Lactobacillaceae</taxon>
        <taxon>Lactiplantibacillus</taxon>
    </lineage>
</organism>
<dbReference type="EMBL" id="UYIG01000113">
    <property type="protein sequence ID" value="VDG28526.1"/>
    <property type="molecule type" value="Genomic_DNA"/>
</dbReference>
<feature type="transmembrane region" description="Helical" evidence="1">
    <location>
        <begin position="121"/>
        <end position="141"/>
    </location>
</feature>
<dbReference type="PANTHER" id="PTHR41307">
    <property type="entry name" value="MEMBRANE PROTEIN-RELATED"/>
    <property type="match status" value="1"/>
</dbReference>
<keyword evidence="1" id="KW-0812">Transmembrane</keyword>
<gene>
    <name evidence="2" type="ORF">MUDAN_MDHGFNIF_02957</name>
</gene>
<keyword evidence="3" id="KW-1185">Reference proteome</keyword>
<protein>
    <submittedName>
        <fullName evidence="2">Integral membrane protein [Lactobacillus plantarum JDM1]</fullName>
    </submittedName>
</protein>
<keyword evidence="1" id="KW-0472">Membrane</keyword>
<accession>A0A660DZ61</accession>
<dbReference type="AlphaFoldDB" id="A0A660DZ61"/>
<dbReference type="Proteomes" id="UP000289996">
    <property type="component" value="Unassembled WGS sequence"/>
</dbReference>
<feature type="transmembrane region" description="Helical" evidence="1">
    <location>
        <begin position="195"/>
        <end position="216"/>
    </location>
</feature>
<sequence>MTQADQTRNRMNQIVDQLNPTNQTYFHQLTTYLMTNSLFTNETALNRQLLAMAQDLADAEHDGLDAEQYFGNAPQAMGDALLAQLPPAKLREHLPFLAVLIGISWCFLIISSPNIATGLQLNLLMFIIVPIVEIIMTQLIFKWFHMTTYWQRTNRLTNWITWFVNGLFWIVCVGIMVLLIFFVPTTYQVVIGQPWNLLILGLLAVIAVSYFGYQLYSLRQK</sequence>
<evidence type="ECO:0000256" key="1">
    <source>
        <dbReference type="SAM" id="Phobius"/>
    </source>
</evidence>